<dbReference type="Proteomes" id="UP000499080">
    <property type="component" value="Unassembled WGS sequence"/>
</dbReference>
<evidence type="ECO:0000313" key="2">
    <source>
        <dbReference type="Proteomes" id="UP000499080"/>
    </source>
</evidence>
<protein>
    <submittedName>
        <fullName evidence="1">Uncharacterized protein</fullName>
    </submittedName>
</protein>
<gene>
    <name evidence="1" type="ORF">AVEN_225500_1</name>
</gene>
<name>A0A4Y2EBN4_ARAVE</name>
<proteinExistence type="predicted"/>
<sequence>MKVSTEYPLPKRGLPPIIAENKVHGFEITSLDFPQFDENKRMLNKQRRSALVKWRGSSEPPLLVKVEAGTEAYVEGRLLQLIGRRQGPSSAFLGEI</sequence>
<keyword evidence="2" id="KW-1185">Reference proteome</keyword>
<reference evidence="1 2" key="1">
    <citation type="journal article" date="2019" name="Sci. Rep.">
        <title>Orb-weaving spider Araneus ventricosus genome elucidates the spidroin gene catalogue.</title>
        <authorList>
            <person name="Kono N."/>
            <person name="Nakamura H."/>
            <person name="Ohtoshi R."/>
            <person name="Moran D.A.P."/>
            <person name="Shinohara A."/>
            <person name="Yoshida Y."/>
            <person name="Fujiwara M."/>
            <person name="Mori M."/>
            <person name="Tomita M."/>
            <person name="Arakawa K."/>
        </authorList>
    </citation>
    <scope>NUCLEOTIDE SEQUENCE [LARGE SCALE GENOMIC DNA]</scope>
</reference>
<comment type="caution">
    <text evidence="1">The sequence shown here is derived from an EMBL/GenBank/DDBJ whole genome shotgun (WGS) entry which is preliminary data.</text>
</comment>
<evidence type="ECO:0000313" key="1">
    <source>
        <dbReference type="EMBL" id="GBM26331.1"/>
    </source>
</evidence>
<organism evidence="1 2">
    <name type="scientific">Araneus ventricosus</name>
    <name type="common">Orbweaver spider</name>
    <name type="synonym">Epeira ventricosa</name>
    <dbReference type="NCBI Taxonomy" id="182803"/>
    <lineage>
        <taxon>Eukaryota</taxon>
        <taxon>Metazoa</taxon>
        <taxon>Ecdysozoa</taxon>
        <taxon>Arthropoda</taxon>
        <taxon>Chelicerata</taxon>
        <taxon>Arachnida</taxon>
        <taxon>Araneae</taxon>
        <taxon>Araneomorphae</taxon>
        <taxon>Entelegynae</taxon>
        <taxon>Araneoidea</taxon>
        <taxon>Araneidae</taxon>
        <taxon>Araneus</taxon>
    </lineage>
</organism>
<dbReference type="AlphaFoldDB" id="A0A4Y2EBN4"/>
<accession>A0A4Y2EBN4</accession>
<dbReference type="EMBL" id="BGPR01169667">
    <property type="protein sequence ID" value="GBM26331.1"/>
    <property type="molecule type" value="Genomic_DNA"/>
</dbReference>